<dbReference type="PANTHER" id="PTHR46512:SF9">
    <property type="entry name" value="PEPTIDYLPROLYL ISOMERASE"/>
    <property type="match status" value="1"/>
</dbReference>
<keyword evidence="6 7" id="KW-0413">Isomerase</keyword>
<feature type="domain" description="PPIase FKBP-type" evidence="9">
    <location>
        <begin position="155"/>
        <end position="243"/>
    </location>
</feature>
<proteinExistence type="predicted"/>
<dbReference type="InterPro" id="IPR001179">
    <property type="entry name" value="PPIase_FKBP_dom"/>
</dbReference>
<evidence type="ECO:0000256" key="8">
    <source>
        <dbReference type="SAM" id="MobiDB-lite"/>
    </source>
</evidence>
<dbReference type="InterPro" id="IPR050754">
    <property type="entry name" value="FKBP4/5/8-like"/>
</dbReference>
<dbReference type="GO" id="GO:0003755">
    <property type="term" value="F:peptidyl-prolyl cis-trans isomerase activity"/>
    <property type="evidence" value="ECO:0007669"/>
    <property type="project" value="UniProtKB-KW"/>
</dbReference>
<reference evidence="10" key="1">
    <citation type="submission" date="2021-02" db="EMBL/GenBank/DDBJ databases">
        <authorList>
            <person name="Dougan E. K."/>
            <person name="Rhodes N."/>
            <person name="Thang M."/>
            <person name="Chan C."/>
        </authorList>
    </citation>
    <scope>NUCLEOTIDE SEQUENCE</scope>
</reference>
<dbReference type="InterPro" id="IPR046357">
    <property type="entry name" value="PPIase_dom_sf"/>
</dbReference>
<dbReference type="FunFam" id="3.10.50.40:FF:000006">
    <property type="entry name" value="Peptidyl-prolyl cis-trans isomerase"/>
    <property type="match status" value="1"/>
</dbReference>
<feature type="non-terminal residue" evidence="10">
    <location>
        <position position="1"/>
    </location>
</feature>
<dbReference type="SUPFAM" id="SSF54534">
    <property type="entry name" value="FKBP-like"/>
    <property type="match status" value="3"/>
</dbReference>
<protein>
    <recommendedName>
        <fullName evidence="2 7">peptidylprolyl isomerase</fullName>
        <ecNumber evidence="2 7">5.2.1.8</ecNumber>
    </recommendedName>
</protein>
<feature type="region of interest" description="Disordered" evidence="8">
    <location>
        <begin position="1"/>
        <end position="20"/>
    </location>
</feature>
<organism evidence="10 11">
    <name type="scientific">Polarella glacialis</name>
    <name type="common">Dinoflagellate</name>
    <dbReference type="NCBI Taxonomy" id="89957"/>
    <lineage>
        <taxon>Eukaryota</taxon>
        <taxon>Sar</taxon>
        <taxon>Alveolata</taxon>
        <taxon>Dinophyceae</taxon>
        <taxon>Suessiales</taxon>
        <taxon>Suessiaceae</taxon>
        <taxon>Polarella</taxon>
    </lineage>
</organism>
<evidence type="ECO:0000256" key="3">
    <source>
        <dbReference type="ARBA" id="ARBA00022737"/>
    </source>
</evidence>
<evidence type="ECO:0000256" key="7">
    <source>
        <dbReference type="PROSITE-ProRule" id="PRU00277"/>
    </source>
</evidence>
<keyword evidence="11" id="KW-1185">Reference proteome</keyword>
<dbReference type="PANTHER" id="PTHR46512">
    <property type="entry name" value="PEPTIDYLPROLYL ISOMERASE"/>
    <property type="match status" value="1"/>
</dbReference>
<evidence type="ECO:0000256" key="4">
    <source>
        <dbReference type="ARBA" id="ARBA00022803"/>
    </source>
</evidence>
<evidence type="ECO:0000313" key="11">
    <source>
        <dbReference type="Proteomes" id="UP000654075"/>
    </source>
</evidence>
<dbReference type="AlphaFoldDB" id="A0A813E9F0"/>
<dbReference type="EC" id="5.2.1.8" evidence="2 7"/>
<evidence type="ECO:0000256" key="5">
    <source>
        <dbReference type="ARBA" id="ARBA00023110"/>
    </source>
</evidence>
<evidence type="ECO:0000256" key="2">
    <source>
        <dbReference type="ARBA" id="ARBA00013194"/>
    </source>
</evidence>
<evidence type="ECO:0000256" key="6">
    <source>
        <dbReference type="ARBA" id="ARBA00023235"/>
    </source>
</evidence>
<dbReference type="PROSITE" id="PS50059">
    <property type="entry name" value="FKBP_PPIASE"/>
    <property type="match status" value="2"/>
</dbReference>
<keyword evidence="3" id="KW-0677">Repeat</keyword>
<evidence type="ECO:0000259" key="9">
    <source>
        <dbReference type="PROSITE" id="PS50059"/>
    </source>
</evidence>
<dbReference type="Pfam" id="PF00254">
    <property type="entry name" value="FKBP_C"/>
    <property type="match status" value="2"/>
</dbReference>
<keyword evidence="4" id="KW-0802">TPR repeat</keyword>
<dbReference type="OrthoDB" id="1902587at2759"/>
<accession>A0A813E9F0</accession>
<dbReference type="OMA" id="FGAEGNE"/>
<gene>
    <name evidence="10" type="ORF">PGLA1383_LOCUS15563</name>
</gene>
<dbReference type="InterPro" id="IPR011990">
    <property type="entry name" value="TPR-like_helical_dom_sf"/>
</dbReference>
<dbReference type="Gene3D" id="3.10.50.40">
    <property type="match status" value="3"/>
</dbReference>
<dbReference type="Gene3D" id="1.25.40.10">
    <property type="entry name" value="Tetratricopeptide repeat domain"/>
    <property type="match status" value="1"/>
</dbReference>
<dbReference type="SUPFAM" id="SSF48452">
    <property type="entry name" value="TPR-like"/>
    <property type="match status" value="1"/>
</dbReference>
<dbReference type="EMBL" id="CAJNNV010009198">
    <property type="protein sequence ID" value="CAE8597112.1"/>
    <property type="molecule type" value="Genomic_DNA"/>
</dbReference>
<evidence type="ECO:0000313" key="10">
    <source>
        <dbReference type="EMBL" id="CAE8597112.1"/>
    </source>
</evidence>
<feature type="domain" description="PPIase FKBP-type" evidence="9">
    <location>
        <begin position="38"/>
        <end position="127"/>
    </location>
</feature>
<name>A0A813E9F0_POLGL</name>
<keyword evidence="5 7" id="KW-0697">Rotamase</keyword>
<comment type="caution">
    <text evidence="10">The sequence shown here is derived from an EMBL/GenBank/DDBJ whole genome shotgun (WGS) entry which is preliminary data.</text>
</comment>
<evidence type="ECO:0000256" key="1">
    <source>
        <dbReference type="ARBA" id="ARBA00000971"/>
    </source>
</evidence>
<sequence length="457" mass="49927">MASKASAVAGPPPPLPPGVSKEVLKEASEENFRRPGRGDKVVVTYKGCLEDANGEKFDSSEGKDPATFTLGEGQVIKGWEAGIPTMRVGEVCRLTISPEHAYGEKGMMPKIPPNATLVFDVELLSFECKDNLFGDWACIRNVINDGEGWGHLQDGSEVEISIRAEAQDGRTLEERQQVAYRLGSGQLGTLSKASDAALKDMKKGGKVELRCQPEYAYGNASHGEVKVRIELHEIYEEEDVSPQKDKSVIKKQTREGNGQDCPRDTCIVKLTVEAVRGSNGALVACFDGHRVVEFRSGDGEVCDALEVAARQMVEGERAVITCTKPEMCVDPSLSLTADVSAAGEQVSFIVELIGLENPKTAYEMSEEEKLAFVTERKEVGSKLFRSQRFFLASERYKGVIEFLAHCESFSDEGKAQAKALKMTCELNLAQCMLKFGDYFGAKVSCDTVLAQEPNNVK</sequence>
<dbReference type="Proteomes" id="UP000654075">
    <property type="component" value="Unassembled WGS sequence"/>
</dbReference>
<comment type="catalytic activity">
    <reaction evidence="1 7">
        <text>[protein]-peptidylproline (omega=180) = [protein]-peptidylproline (omega=0)</text>
        <dbReference type="Rhea" id="RHEA:16237"/>
        <dbReference type="Rhea" id="RHEA-COMP:10747"/>
        <dbReference type="Rhea" id="RHEA-COMP:10748"/>
        <dbReference type="ChEBI" id="CHEBI:83833"/>
        <dbReference type="ChEBI" id="CHEBI:83834"/>
        <dbReference type="EC" id="5.2.1.8"/>
    </reaction>
</comment>